<dbReference type="GO" id="GO:0006338">
    <property type="term" value="P:chromatin remodeling"/>
    <property type="evidence" value="ECO:0007669"/>
    <property type="project" value="TreeGrafter"/>
</dbReference>
<dbReference type="InterPro" id="IPR007526">
    <property type="entry name" value="SWIRM"/>
</dbReference>
<dbReference type="InterPro" id="IPR009057">
    <property type="entry name" value="Homeodomain-like_sf"/>
</dbReference>
<feature type="domain" description="SWIRM" evidence="2">
    <location>
        <begin position="230"/>
        <end position="316"/>
    </location>
</feature>
<dbReference type="PANTHER" id="PTHR12374">
    <property type="entry name" value="TRANSCRIPTIONAL ADAPTOR 2 ADA2 -RELATED"/>
    <property type="match status" value="1"/>
</dbReference>
<dbReference type="GO" id="GO:0003682">
    <property type="term" value="F:chromatin binding"/>
    <property type="evidence" value="ECO:0007669"/>
    <property type="project" value="TreeGrafter"/>
</dbReference>
<evidence type="ECO:0000256" key="1">
    <source>
        <dbReference type="SAM" id="MobiDB-lite"/>
    </source>
</evidence>
<feature type="region of interest" description="Disordered" evidence="1">
    <location>
        <begin position="1"/>
        <end position="30"/>
    </location>
</feature>
<evidence type="ECO:0000259" key="2">
    <source>
        <dbReference type="PROSITE" id="PS50934"/>
    </source>
</evidence>
<comment type="caution">
    <text evidence="3">The sequence shown here is derived from an EMBL/GenBank/DDBJ whole genome shotgun (WGS) entry which is preliminary data.</text>
</comment>
<dbReference type="GO" id="GO:0003713">
    <property type="term" value="F:transcription coactivator activity"/>
    <property type="evidence" value="ECO:0007669"/>
    <property type="project" value="TreeGrafter"/>
</dbReference>
<dbReference type="FunFam" id="1.10.10.10:FF:000087">
    <property type="entry name" value="Transcriptional adapter 2"/>
    <property type="match status" value="1"/>
</dbReference>
<dbReference type="InterPro" id="IPR055141">
    <property type="entry name" value="TADA2A_B-like_dom"/>
</dbReference>
<organism evidence="3 4">
    <name type="scientific">Smittium culicis</name>
    <dbReference type="NCBI Taxonomy" id="133412"/>
    <lineage>
        <taxon>Eukaryota</taxon>
        <taxon>Fungi</taxon>
        <taxon>Fungi incertae sedis</taxon>
        <taxon>Zoopagomycota</taxon>
        <taxon>Kickxellomycotina</taxon>
        <taxon>Harpellomycetes</taxon>
        <taxon>Harpellales</taxon>
        <taxon>Legeriomycetaceae</taxon>
        <taxon>Smittium</taxon>
    </lineage>
</organism>
<keyword evidence="4" id="KW-1185">Reference proteome</keyword>
<sequence length="316" mass="36065">MSKTFDIKYAKSTNSGPAKSSDSLKAYKPISSQPTNHEIAGYMPGRLEFEIEYENDSEIAIKDLVFGNDADEITPEEIDLKKTVLEIYNNKLIKRDMRKKFIIERNLLEYNKLLNLEKKLNPSIKESLNKIKAFAKVLSDPDYQTFSAGIQNELELKNRIDQLLEWRQNGISTLAEGSVYETEKSIRAQKSKSISTRDCIQNLERLQRLAMKYSQKNSKSDIQNQVSNLSGKNKSSYTNEFKNLDGGQLLSRLEIELISELGIVPKSYLLLKDILLTEYVNNGQISKERALVLLEKISPDIVNAVYDFFTNAGWIS</sequence>
<dbReference type="InterPro" id="IPR036388">
    <property type="entry name" value="WH-like_DNA-bd_sf"/>
</dbReference>
<dbReference type="PANTHER" id="PTHR12374:SF20">
    <property type="entry name" value="TRANSCRIPTIONAL ADAPTER 2-ALPHA"/>
    <property type="match status" value="1"/>
</dbReference>
<dbReference type="Pfam" id="PF22941">
    <property type="entry name" value="TADA2A-like_3rd"/>
    <property type="match status" value="1"/>
</dbReference>
<dbReference type="OrthoDB" id="270417at2759"/>
<evidence type="ECO:0000313" key="3">
    <source>
        <dbReference type="EMBL" id="OMJ28078.1"/>
    </source>
</evidence>
<dbReference type="Gene3D" id="1.10.10.10">
    <property type="entry name" value="Winged helix-like DNA-binding domain superfamily/Winged helix DNA-binding domain"/>
    <property type="match status" value="1"/>
</dbReference>
<accession>A0A1R1YMF1</accession>
<evidence type="ECO:0000313" key="4">
    <source>
        <dbReference type="Proteomes" id="UP000187429"/>
    </source>
</evidence>
<dbReference type="GO" id="GO:0070461">
    <property type="term" value="C:SAGA-type complex"/>
    <property type="evidence" value="ECO:0007669"/>
    <property type="project" value="TreeGrafter"/>
</dbReference>
<dbReference type="Pfam" id="PF04433">
    <property type="entry name" value="SWIRM"/>
    <property type="match status" value="1"/>
</dbReference>
<dbReference type="AlphaFoldDB" id="A0A1R1YMF1"/>
<dbReference type="PROSITE" id="PS50934">
    <property type="entry name" value="SWIRM"/>
    <property type="match status" value="1"/>
</dbReference>
<reference evidence="4" key="1">
    <citation type="submission" date="2017-01" db="EMBL/GenBank/DDBJ databases">
        <authorList>
            <person name="Wang Y."/>
            <person name="White M."/>
            <person name="Kvist S."/>
            <person name="Moncalvo J.-M."/>
        </authorList>
    </citation>
    <scope>NUCLEOTIDE SEQUENCE [LARGE SCALE GENOMIC DNA]</scope>
    <source>
        <strain evidence="4">ID-206-W2</strain>
    </source>
</reference>
<protein>
    <submittedName>
        <fullName evidence="3">Transcriptional adapter 2</fullName>
    </submittedName>
</protein>
<feature type="compositionally biased region" description="Polar residues" evidence="1">
    <location>
        <begin position="11"/>
        <end position="23"/>
    </location>
</feature>
<proteinExistence type="predicted"/>
<dbReference type="EMBL" id="LSSM01000719">
    <property type="protein sequence ID" value="OMJ28078.1"/>
    <property type="molecule type" value="Genomic_DNA"/>
</dbReference>
<dbReference type="Proteomes" id="UP000187429">
    <property type="component" value="Unassembled WGS sequence"/>
</dbReference>
<dbReference type="SUPFAM" id="SSF46689">
    <property type="entry name" value="Homeodomain-like"/>
    <property type="match status" value="1"/>
</dbReference>
<dbReference type="GO" id="GO:0006357">
    <property type="term" value="P:regulation of transcription by RNA polymerase II"/>
    <property type="evidence" value="ECO:0007669"/>
    <property type="project" value="TreeGrafter"/>
</dbReference>
<name>A0A1R1YMF1_9FUNG</name>
<gene>
    <name evidence="3" type="ORF">AYI69_g2450</name>
</gene>
<dbReference type="GO" id="GO:0005634">
    <property type="term" value="C:nucleus"/>
    <property type="evidence" value="ECO:0007669"/>
    <property type="project" value="TreeGrafter"/>
</dbReference>